<evidence type="ECO:0000313" key="3">
    <source>
        <dbReference type="Proteomes" id="UP000241507"/>
    </source>
</evidence>
<dbReference type="InterPro" id="IPR040911">
    <property type="entry name" value="Exostosin_GT47"/>
</dbReference>
<organism evidence="2 3">
    <name type="scientific">Christiangramia fulva</name>
    <dbReference type="NCBI Taxonomy" id="2126553"/>
    <lineage>
        <taxon>Bacteria</taxon>
        <taxon>Pseudomonadati</taxon>
        <taxon>Bacteroidota</taxon>
        <taxon>Flavobacteriia</taxon>
        <taxon>Flavobacteriales</taxon>
        <taxon>Flavobacteriaceae</taxon>
        <taxon>Christiangramia</taxon>
    </lineage>
</organism>
<dbReference type="Proteomes" id="UP000241507">
    <property type="component" value="Chromosome"/>
</dbReference>
<protein>
    <recommendedName>
        <fullName evidence="1">Exostosin GT47 domain-containing protein</fullName>
    </recommendedName>
</protein>
<dbReference type="AlphaFoldDB" id="A0A2R3Z0R4"/>
<evidence type="ECO:0000313" key="2">
    <source>
        <dbReference type="EMBL" id="AVR43849.1"/>
    </source>
</evidence>
<proteinExistence type="predicted"/>
<feature type="domain" description="Exostosin GT47" evidence="1">
    <location>
        <begin position="75"/>
        <end position="214"/>
    </location>
</feature>
<evidence type="ECO:0000259" key="1">
    <source>
        <dbReference type="Pfam" id="PF03016"/>
    </source>
</evidence>
<gene>
    <name evidence="2" type="ORF">C7S20_00375</name>
</gene>
<dbReference type="KEGG" id="grs:C7S20_00375"/>
<dbReference type="RefSeq" id="WP_107010636.1">
    <property type="nucleotide sequence ID" value="NZ_CP028136.1"/>
</dbReference>
<dbReference type="Pfam" id="PF03016">
    <property type="entry name" value="Exostosin_GT47"/>
    <property type="match status" value="1"/>
</dbReference>
<dbReference type="OrthoDB" id="1416011at2"/>
<reference evidence="3" key="1">
    <citation type="submission" date="2018-03" db="EMBL/GenBank/DDBJ databases">
        <title>Gramella fulva sp. nov., isolated from a dry surface of tidal flat.</title>
        <authorList>
            <person name="Hwang S.H."/>
            <person name="Hwang W.M."/>
            <person name="Kang K."/>
            <person name="Ahn T.-Y."/>
        </authorList>
    </citation>
    <scope>NUCLEOTIDE SEQUENCE [LARGE SCALE GENOMIC DNA]</scope>
    <source>
        <strain evidence="3">SH35</strain>
    </source>
</reference>
<dbReference type="EMBL" id="CP028136">
    <property type="protein sequence ID" value="AVR43849.1"/>
    <property type="molecule type" value="Genomic_DNA"/>
</dbReference>
<name>A0A2R3Z0R4_9FLAO</name>
<sequence length="279" mass="33150">MVNVTDVSLIQEIRAVQALSELNFEINISQEEQDKFRLLKYYFNMPYSVGLKEGVDIKNIIKIDHSQPITSIFLINKTLVFPKAIITHLKLKWAKKRKYKILFAGLIDAKREEAIEKWLFANYHRSYRIKHVTFGFKIKRKLFTMFNIEKPLLKKFGELFISRSNRGRIFPVKSWDKEYYNLLLKSKFILCPSGVYIWTYRFFESILCGAIPIVEEPSPAYEGFKFYTMEENLSNLEWKKEIVEYNYKLCLERITLSDSEAIYIQNKIQSLNNNCLKQE</sequence>
<accession>A0A2R3Z0R4</accession>
<keyword evidence="3" id="KW-1185">Reference proteome</keyword>